<evidence type="ECO:0000313" key="2">
    <source>
        <dbReference type="EMBL" id="KFP28306.1"/>
    </source>
</evidence>
<dbReference type="InterPro" id="IPR036860">
    <property type="entry name" value="SH2_dom_sf"/>
</dbReference>
<feature type="non-terminal residue" evidence="2">
    <location>
        <position position="1"/>
    </location>
</feature>
<evidence type="ECO:0000313" key="3">
    <source>
        <dbReference type="Proteomes" id="UP000053615"/>
    </source>
</evidence>
<sequence length="56" mass="6503">RGESRCRHYMIQMQPNARYVILGEDRAHTSLTELVQYHQTVGIQPFMELLTVPCGQ</sequence>
<dbReference type="PANTHER" id="PTHR14388">
    <property type="entry name" value="T CELL-SPECIFIC ADAPTER PROTEIN TSAD"/>
    <property type="match status" value="1"/>
</dbReference>
<gene>
    <name evidence="2" type="ORF">N325_06925</name>
</gene>
<evidence type="ECO:0000256" key="1">
    <source>
        <dbReference type="ARBA" id="ARBA00022999"/>
    </source>
</evidence>
<dbReference type="PANTHER" id="PTHR14388:SF22">
    <property type="entry name" value="SH2 DOMAIN-CONTAINING PROTEIN"/>
    <property type="match status" value="1"/>
</dbReference>
<accession>A0A091JVZ2</accession>
<organism evidence="2 3">
    <name type="scientific">Colius striatus</name>
    <name type="common">Speckled mousebird</name>
    <dbReference type="NCBI Taxonomy" id="57412"/>
    <lineage>
        <taxon>Eukaryota</taxon>
        <taxon>Metazoa</taxon>
        <taxon>Chordata</taxon>
        <taxon>Craniata</taxon>
        <taxon>Vertebrata</taxon>
        <taxon>Euteleostomi</taxon>
        <taxon>Archelosauria</taxon>
        <taxon>Archosauria</taxon>
        <taxon>Dinosauria</taxon>
        <taxon>Saurischia</taxon>
        <taxon>Theropoda</taxon>
        <taxon>Coelurosauria</taxon>
        <taxon>Aves</taxon>
        <taxon>Neognathae</taxon>
        <taxon>Neoaves</taxon>
        <taxon>Telluraves</taxon>
        <taxon>Coraciimorphae</taxon>
        <taxon>Coliiformes</taxon>
        <taxon>Coliidae</taxon>
        <taxon>Colius</taxon>
    </lineage>
</organism>
<protein>
    <submittedName>
        <fullName evidence="2">SH2 domain-containing protein 7</fullName>
    </submittedName>
</protein>
<name>A0A091JVZ2_COLST</name>
<keyword evidence="1" id="KW-0727">SH2 domain</keyword>
<proteinExistence type="predicted"/>
<dbReference type="AlphaFoldDB" id="A0A091JVZ2"/>
<dbReference type="GO" id="GO:0005737">
    <property type="term" value="C:cytoplasm"/>
    <property type="evidence" value="ECO:0007669"/>
    <property type="project" value="TreeGrafter"/>
</dbReference>
<reference evidence="2 3" key="1">
    <citation type="submission" date="2014-04" db="EMBL/GenBank/DDBJ databases">
        <title>Genome evolution of avian class.</title>
        <authorList>
            <person name="Zhang G."/>
            <person name="Li C."/>
        </authorList>
    </citation>
    <scope>NUCLEOTIDE SEQUENCE [LARGE SCALE GENOMIC DNA]</scope>
    <source>
        <strain evidence="2">BGI_N325</strain>
    </source>
</reference>
<feature type="non-terminal residue" evidence="2">
    <location>
        <position position="56"/>
    </location>
</feature>
<dbReference type="SUPFAM" id="SSF55550">
    <property type="entry name" value="SH2 domain"/>
    <property type="match status" value="1"/>
</dbReference>
<dbReference type="Proteomes" id="UP000053615">
    <property type="component" value="Unassembled WGS sequence"/>
</dbReference>
<dbReference type="Gene3D" id="3.30.505.10">
    <property type="entry name" value="SH2 domain"/>
    <property type="match status" value="1"/>
</dbReference>
<dbReference type="EMBL" id="KK531967">
    <property type="protein sequence ID" value="KFP28306.1"/>
    <property type="molecule type" value="Genomic_DNA"/>
</dbReference>
<keyword evidence="3" id="KW-1185">Reference proteome</keyword>